<dbReference type="Proteomes" id="UP001139089">
    <property type="component" value="Unassembled WGS sequence"/>
</dbReference>
<protein>
    <submittedName>
        <fullName evidence="7">Sigma-70 family RNA polymerase sigma factor</fullName>
    </submittedName>
</protein>
<sequence length="166" mass="18697">MMNIDARLQVYVSQRPALVTYASRILGCRESAEDIVHDAFLKFMPADAREASTGQLVAYLFRIVRNLAFDVIKRRKLEARESIDPPYWSVPSPCPTPEDIVATSDEVRLIEKLLEDLPLEARIALEMHRFGGYTLSEIAEHLGISVTKVHRHVQSAIVRLASVLPS</sequence>
<organism evidence="7 8">
    <name type="scientific">Rhizobium quercicola</name>
    <dbReference type="NCBI Taxonomy" id="2901226"/>
    <lineage>
        <taxon>Bacteria</taxon>
        <taxon>Pseudomonadati</taxon>
        <taxon>Pseudomonadota</taxon>
        <taxon>Alphaproteobacteria</taxon>
        <taxon>Hyphomicrobiales</taxon>
        <taxon>Rhizobiaceae</taxon>
        <taxon>Rhizobium/Agrobacterium group</taxon>
        <taxon>Rhizobium</taxon>
    </lineage>
</organism>
<dbReference type="Gene3D" id="1.10.1740.10">
    <property type="match status" value="1"/>
</dbReference>
<evidence type="ECO:0000259" key="6">
    <source>
        <dbReference type="Pfam" id="PF08281"/>
    </source>
</evidence>
<dbReference type="GO" id="GO:0016987">
    <property type="term" value="F:sigma factor activity"/>
    <property type="evidence" value="ECO:0007669"/>
    <property type="project" value="UniProtKB-KW"/>
</dbReference>
<keyword evidence="3" id="KW-0731">Sigma factor</keyword>
<dbReference type="SUPFAM" id="SSF88659">
    <property type="entry name" value="Sigma3 and sigma4 domains of RNA polymerase sigma factors"/>
    <property type="match status" value="1"/>
</dbReference>
<dbReference type="InterPro" id="IPR013324">
    <property type="entry name" value="RNA_pol_sigma_r3/r4-like"/>
</dbReference>
<evidence type="ECO:0000256" key="1">
    <source>
        <dbReference type="ARBA" id="ARBA00010641"/>
    </source>
</evidence>
<dbReference type="Pfam" id="PF04542">
    <property type="entry name" value="Sigma70_r2"/>
    <property type="match status" value="1"/>
</dbReference>
<dbReference type="InterPro" id="IPR007627">
    <property type="entry name" value="RNA_pol_sigma70_r2"/>
</dbReference>
<evidence type="ECO:0000313" key="8">
    <source>
        <dbReference type="Proteomes" id="UP001139089"/>
    </source>
</evidence>
<comment type="caution">
    <text evidence="7">The sequence shown here is derived from an EMBL/GenBank/DDBJ whole genome shotgun (WGS) entry which is preliminary data.</text>
</comment>
<dbReference type="PANTHER" id="PTHR43133">
    <property type="entry name" value="RNA POLYMERASE ECF-TYPE SIGMA FACTO"/>
    <property type="match status" value="1"/>
</dbReference>
<keyword evidence="4" id="KW-0804">Transcription</keyword>
<dbReference type="EMBL" id="JAJOZR010000015">
    <property type="protein sequence ID" value="MCD7111327.1"/>
    <property type="molecule type" value="Genomic_DNA"/>
</dbReference>
<feature type="domain" description="RNA polymerase sigma-70 region 2" evidence="5">
    <location>
        <begin position="14"/>
        <end position="76"/>
    </location>
</feature>
<evidence type="ECO:0000256" key="4">
    <source>
        <dbReference type="ARBA" id="ARBA00023163"/>
    </source>
</evidence>
<dbReference type="GO" id="GO:0003677">
    <property type="term" value="F:DNA binding"/>
    <property type="evidence" value="ECO:0007669"/>
    <property type="project" value="InterPro"/>
</dbReference>
<name>A0A9X1T2A3_9HYPH</name>
<dbReference type="Gene3D" id="1.10.10.10">
    <property type="entry name" value="Winged helix-like DNA-binding domain superfamily/Winged helix DNA-binding domain"/>
    <property type="match status" value="1"/>
</dbReference>
<dbReference type="PANTHER" id="PTHR43133:SF63">
    <property type="entry name" value="RNA POLYMERASE SIGMA FACTOR FECI-RELATED"/>
    <property type="match status" value="1"/>
</dbReference>
<dbReference type="AlphaFoldDB" id="A0A9X1T2A3"/>
<accession>A0A9X1T2A3</accession>
<dbReference type="Pfam" id="PF08281">
    <property type="entry name" value="Sigma70_r4_2"/>
    <property type="match status" value="1"/>
</dbReference>
<dbReference type="NCBIfam" id="TIGR02937">
    <property type="entry name" value="sigma70-ECF"/>
    <property type="match status" value="1"/>
</dbReference>
<dbReference type="GO" id="GO:0006352">
    <property type="term" value="P:DNA-templated transcription initiation"/>
    <property type="evidence" value="ECO:0007669"/>
    <property type="project" value="InterPro"/>
</dbReference>
<keyword evidence="8" id="KW-1185">Reference proteome</keyword>
<evidence type="ECO:0000313" key="7">
    <source>
        <dbReference type="EMBL" id="MCD7111327.1"/>
    </source>
</evidence>
<dbReference type="InterPro" id="IPR039425">
    <property type="entry name" value="RNA_pol_sigma-70-like"/>
</dbReference>
<evidence type="ECO:0000256" key="3">
    <source>
        <dbReference type="ARBA" id="ARBA00023082"/>
    </source>
</evidence>
<gene>
    <name evidence="7" type="ORF">LRX75_20005</name>
</gene>
<dbReference type="InterPro" id="IPR036388">
    <property type="entry name" value="WH-like_DNA-bd_sf"/>
</dbReference>
<proteinExistence type="inferred from homology"/>
<comment type="similarity">
    <text evidence="1">Belongs to the sigma-70 factor family. ECF subfamily.</text>
</comment>
<dbReference type="InterPro" id="IPR013249">
    <property type="entry name" value="RNA_pol_sigma70_r4_t2"/>
</dbReference>
<evidence type="ECO:0000259" key="5">
    <source>
        <dbReference type="Pfam" id="PF04542"/>
    </source>
</evidence>
<dbReference type="RefSeq" id="WP_231816412.1">
    <property type="nucleotide sequence ID" value="NZ_JAJOZR010000015.1"/>
</dbReference>
<dbReference type="InterPro" id="IPR014284">
    <property type="entry name" value="RNA_pol_sigma-70_dom"/>
</dbReference>
<dbReference type="SUPFAM" id="SSF88946">
    <property type="entry name" value="Sigma2 domain of RNA polymerase sigma factors"/>
    <property type="match status" value="1"/>
</dbReference>
<reference evidence="7" key="1">
    <citation type="submission" date="2021-12" db="EMBL/GenBank/DDBJ databases">
        <authorList>
            <person name="Li Y."/>
        </authorList>
    </citation>
    <scope>NUCLEOTIDE SEQUENCE</scope>
    <source>
        <strain evidence="7">DKSPLA3</strain>
    </source>
</reference>
<dbReference type="InterPro" id="IPR013325">
    <property type="entry name" value="RNA_pol_sigma_r2"/>
</dbReference>
<feature type="domain" description="RNA polymerase sigma factor 70 region 4 type 2" evidence="6">
    <location>
        <begin position="109"/>
        <end position="159"/>
    </location>
</feature>
<evidence type="ECO:0000256" key="2">
    <source>
        <dbReference type="ARBA" id="ARBA00023015"/>
    </source>
</evidence>
<keyword evidence="2" id="KW-0805">Transcription regulation</keyword>